<dbReference type="InParanoid" id="A0A0H2QW41"/>
<keyword evidence="2" id="KW-1185">Reference proteome</keyword>
<reference evidence="1 2" key="1">
    <citation type="submission" date="2015-04" db="EMBL/GenBank/DDBJ databases">
        <title>Complete genome sequence of Schizopora paradoxa KUC8140, a cosmopolitan wood degrader in East Asia.</title>
        <authorList>
            <consortium name="DOE Joint Genome Institute"/>
            <person name="Min B."/>
            <person name="Park H."/>
            <person name="Jang Y."/>
            <person name="Kim J.-J."/>
            <person name="Kim K.H."/>
            <person name="Pangilinan J."/>
            <person name="Lipzen A."/>
            <person name="Riley R."/>
            <person name="Grigoriev I.V."/>
            <person name="Spatafora J.W."/>
            <person name="Choi I.-G."/>
        </authorList>
    </citation>
    <scope>NUCLEOTIDE SEQUENCE [LARGE SCALE GENOMIC DNA]</scope>
    <source>
        <strain evidence="1 2">KUC8140</strain>
    </source>
</reference>
<feature type="non-terminal residue" evidence="1">
    <location>
        <position position="428"/>
    </location>
</feature>
<gene>
    <name evidence="1" type="ORF">SCHPADRAFT_990208</name>
</gene>
<dbReference type="EMBL" id="KQ087013">
    <property type="protein sequence ID" value="KLO03800.1"/>
    <property type="molecule type" value="Genomic_DNA"/>
</dbReference>
<name>A0A0H2QW41_9AGAM</name>
<organism evidence="1 2">
    <name type="scientific">Schizopora paradoxa</name>
    <dbReference type="NCBI Taxonomy" id="27342"/>
    <lineage>
        <taxon>Eukaryota</taxon>
        <taxon>Fungi</taxon>
        <taxon>Dikarya</taxon>
        <taxon>Basidiomycota</taxon>
        <taxon>Agaricomycotina</taxon>
        <taxon>Agaricomycetes</taxon>
        <taxon>Hymenochaetales</taxon>
        <taxon>Schizoporaceae</taxon>
        <taxon>Schizopora</taxon>
    </lineage>
</organism>
<protein>
    <submittedName>
        <fullName evidence="1">Uncharacterized protein</fullName>
    </submittedName>
</protein>
<sequence length="428" mass="50782">MAHSRQVSDFELSASTLRTNSKALTLSRKLVVENMLDLFGKVLSDFRPGLRPELPDELKKNERASEYGRDREEERARVPLFASLVAAMKDLPGNGVRQRATEWLELRRHTILLTSAESWSDARGKAWSKACEETWCEELDEATARRDVEQSMERTMKRYYAKISAENDKWSVSSKSEVKTWFDDQSTDSPLSKKWDAALNRKIEVRDTWSIERAMVKMWNGMIESSSEKDVEWEEVVWKKARARMIWWARFDRFGPKFYALWSKDWNSAWNLRQMQMQTQKPTSKPAEFWHYSWNWMHSWNGGWIIRVIQQRYDFTGFKALDEKSPQWKELDWVLLQFWWFGVDEWVLRFRDRRRIVFDFKETCVEFLKELARLDGSASLHELNILNRFPSACQFEESRLAATDLDGIVRGTPRIIPLSLFPTYFSLF</sequence>
<proteinExistence type="predicted"/>
<dbReference type="Proteomes" id="UP000053477">
    <property type="component" value="Unassembled WGS sequence"/>
</dbReference>
<accession>A0A0H2QW41</accession>
<evidence type="ECO:0000313" key="2">
    <source>
        <dbReference type="Proteomes" id="UP000053477"/>
    </source>
</evidence>
<dbReference type="AlphaFoldDB" id="A0A0H2QW41"/>
<evidence type="ECO:0000313" key="1">
    <source>
        <dbReference type="EMBL" id="KLO03800.1"/>
    </source>
</evidence>